<gene>
    <name evidence="2" type="ORF">EE52_0210835</name>
</gene>
<dbReference type="EMBL" id="JMZZ02000108">
    <property type="protein sequence ID" value="KFX74711.1"/>
    <property type="molecule type" value="Genomic_DNA"/>
</dbReference>
<organism evidence="2">
    <name type="scientific">Bacteroides fragilis</name>
    <dbReference type="NCBI Taxonomy" id="817"/>
    <lineage>
        <taxon>Bacteria</taxon>
        <taxon>Pseudomonadati</taxon>
        <taxon>Bacteroidota</taxon>
        <taxon>Bacteroidia</taxon>
        <taxon>Bacteroidales</taxon>
        <taxon>Bacteroidaceae</taxon>
        <taxon>Bacteroides</taxon>
    </lineage>
</organism>
<dbReference type="PATRIC" id="fig|817.53.peg.2243"/>
<reference evidence="2" key="1">
    <citation type="book" date="2014" name="THE 24TH EUROPEAN CONGRESS OF CLINICAL MICROBIOLOGY AND INFECTIOUS DISEASES" publisher="ECCMID 2014" city="Barcelona, Spain">
        <title>Identification of resistance genes in three multidrug-resistant Bacteroides fragilis isolates by whole genome sequencing.</title>
        <editorList>
            <person name="Unknown"/>
            <person name="A."/>
        </editorList>
        <authorList>
            <person name="Sydenham T.V."/>
            <person name="Hasman H."/>
            <person name="Wang M."/>
            <person name="Soki J."/>
            <person name="Nagy E."/>
            <person name="Justesen U.S."/>
        </authorList>
    </citation>
    <scope>NUCLEOTIDE SEQUENCE</scope>
    <source>
        <strain evidence="2">DCMOUH0018B</strain>
    </source>
</reference>
<feature type="region of interest" description="Disordered" evidence="1">
    <location>
        <begin position="252"/>
        <end position="271"/>
    </location>
</feature>
<proteinExistence type="predicted"/>
<evidence type="ECO:0000313" key="2">
    <source>
        <dbReference type="EMBL" id="KFX74711.1"/>
    </source>
</evidence>
<sequence>MANKKIIPPMPFDATAWLSNNAAMRLSFACKGLWLDMLCCMWVSIERGVMMKPIGGAYTVDELEALYGSGTKELIESLINAELLSVRNDGALYNTDMVKMESIRVKRSEAGKKGGVTMGKRILAKVDALVETPPTEMPHTPSPTAETQHGAQADLFPDDLPENPPPLTDEQQRKIAKAKKYNYADYVTLTRDEYAKLCTEYGEEAAKAMIDILNNYKGSKGKKYKSDYLTIRGWVKDKYYENMNRYGQQTGTTAATDIGKPSAKRTFRDTL</sequence>
<comment type="caution">
    <text evidence="2">The sequence shown here is derived from an EMBL/GenBank/DDBJ whole genome shotgun (WGS) entry which is preliminary data.</text>
</comment>
<accession>A0A0I9SA37</accession>
<reference evidence="2" key="2">
    <citation type="submission" date="2014-07" db="EMBL/GenBank/DDBJ databases">
        <title>Genetics and epidemiology of antimicrobial resistance in B. fragilis group.</title>
        <authorList>
            <person name="Sydenham T.V."/>
            <person name="Hasman H."/>
            <person name="Kemp M."/>
            <person name="Justesen U.S."/>
        </authorList>
    </citation>
    <scope>NUCLEOTIDE SEQUENCE [LARGE SCALE GENOMIC DNA]</scope>
    <source>
        <strain evidence="2">DCMOUH0018B</strain>
    </source>
</reference>
<protein>
    <submittedName>
        <fullName evidence="2">Uncharacterized protein</fullName>
    </submittedName>
</protein>
<dbReference type="GeneID" id="61676418"/>
<evidence type="ECO:0000256" key="1">
    <source>
        <dbReference type="SAM" id="MobiDB-lite"/>
    </source>
</evidence>
<feature type="region of interest" description="Disordered" evidence="1">
    <location>
        <begin position="132"/>
        <end position="169"/>
    </location>
</feature>
<dbReference type="RefSeq" id="WP_044300329.1">
    <property type="nucleotide sequence ID" value="NZ_CP036542.1"/>
</dbReference>
<dbReference type="AlphaFoldDB" id="A0A0I9SA37"/>
<name>A0A0I9SA37_BACFG</name>